<gene>
    <name evidence="14" type="ORF">I2H31_22255</name>
</gene>
<keyword evidence="2" id="KW-0813">Transport</keyword>
<feature type="transmembrane region" description="Helical" evidence="11">
    <location>
        <begin position="87"/>
        <end position="107"/>
    </location>
</feature>
<evidence type="ECO:0000256" key="8">
    <source>
        <dbReference type="ARBA" id="ARBA00023065"/>
    </source>
</evidence>
<evidence type="ECO:0000313" key="14">
    <source>
        <dbReference type="EMBL" id="MBF9223840.1"/>
    </source>
</evidence>
<evidence type="ECO:0000256" key="9">
    <source>
        <dbReference type="ARBA" id="ARBA00023136"/>
    </source>
</evidence>
<dbReference type="Gene3D" id="2.60.40.1400">
    <property type="entry name" value="G protein-activated inward rectifier potassium channel 1"/>
    <property type="match status" value="1"/>
</dbReference>
<dbReference type="InterPro" id="IPR013518">
    <property type="entry name" value="K_chnl_inward-rec_Kir_cyto"/>
</dbReference>
<reference evidence="14 15" key="1">
    <citation type="submission" date="2020-11" db="EMBL/GenBank/DDBJ databases">
        <authorList>
            <person name="Kim M.K."/>
        </authorList>
    </citation>
    <scope>NUCLEOTIDE SEQUENCE [LARGE SCALE GENOMIC DNA]</scope>
    <source>
        <strain evidence="14 15">BT662</strain>
    </source>
</reference>
<dbReference type="InterPro" id="IPR041647">
    <property type="entry name" value="IRK_C"/>
</dbReference>
<evidence type="ECO:0000256" key="11">
    <source>
        <dbReference type="SAM" id="Phobius"/>
    </source>
</evidence>
<keyword evidence="5" id="KW-0851">Voltage-gated channel</keyword>
<proteinExistence type="predicted"/>
<dbReference type="InterPro" id="IPR013099">
    <property type="entry name" value="K_chnl_dom"/>
</dbReference>
<dbReference type="InterPro" id="IPR014756">
    <property type="entry name" value="Ig_E-set"/>
</dbReference>
<dbReference type="PRINTS" id="PR00169">
    <property type="entry name" value="KCHANNEL"/>
</dbReference>
<name>A0ABS0IA56_9BACT</name>
<evidence type="ECO:0000256" key="4">
    <source>
        <dbReference type="ARBA" id="ARBA00022692"/>
    </source>
</evidence>
<evidence type="ECO:0000259" key="12">
    <source>
        <dbReference type="Pfam" id="PF07885"/>
    </source>
</evidence>
<keyword evidence="10" id="KW-0407">Ion channel</keyword>
<dbReference type="SUPFAM" id="SSF81296">
    <property type="entry name" value="E set domains"/>
    <property type="match status" value="1"/>
</dbReference>
<dbReference type="PANTHER" id="PTHR11767">
    <property type="entry name" value="INWARD RECTIFIER POTASSIUM CHANNEL"/>
    <property type="match status" value="1"/>
</dbReference>
<keyword evidence="7 11" id="KW-1133">Transmembrane helix</keyword>
<dbReference type="PRINTS" id="PR01320">
    <property type="entry name" value="KIRCHANNEL"/>
</dbReference>
<protein>
    <recommendedName>
        <fullName evidence="16">Ion transporter</fullName>
    </recommendedName>
</protein>
<evidence type="ECO:0000256" key="3">
    <source>
        <dbReference type="ARBA" id="ARBA00022538"/>
    </source>
</evidence>
<evidence type="ECO:0000256" key="7">
    <source>
        <dbReference type="ARBA" id="ARBA00022989"/>
    </source>
</evidence>
<organism evidence="14 15">
    <name type="scientific">Hymenobacter ruricola</name>
    <dbReference type="NCBI Taxonomy" id="2791023"/>
    <lineage>
        <taxon>Bacteria</taxon>
        <taxon>Pseudomonadati</taxon>
        <taxon>Bacteroidota</taxon>
        <taxon>Cytophagia</taxon>
        <taxon>Cytophagales</taxon>
        <taxon>Hymenobacteraceae</taxon>
        <taxon>Hymenobacter</taxon>
    </lineage>
</organism>
<dbReference type="InterPro" id="IPR016449">
    <property type="entry name" value="K_chnl_inward-rec_Kir"/>
</dbReference>
<dbReference type="Pfam" id="PF17655">
    <property type="entry name" value="IRK_C"/>
    <property type="match status" value="1"/>
</dbReference>
<evidence type="ECO:0000256" key="2">
    <source>
        <dbReference type="ARBA" id="ARBA00022448"/>
    </source>
</evidence>
<comment type="caution">
    <text evidence="14">The sequence shown here is derived from an EMBL/GenBank/DDBJ whole genome shotgun (WGS) entry which is preliminary data.</text>
</comment>
<dbReference type="RefSeq" id="WP_196295263.1">
    <property type="nucleotide sequence ID" value="NZ_JADQDM010000019.1"/>
</dbReference>
<dbReference type="SUPFAM" id="SSF81324">
    <property type="entry name" value="Voltage-gated potassium channels"/>
    <property type="match status" value="1"/>
</dbReference>
<dbReference type="EMBL" id="JADQDM010000019">
    <property type="protein sequence ID" value="MBF9223840.1"/>
    <property type="molecule type" value="Genomic_DNA"/>
</dbReference>
<keyword evidence="9 11" id="KW-0472">Membrane</keyword>
<evidence type="ECO:0000256" key="1">
    <source>
        <dbReference type="ARBA" id="ARBA00004141"/>
    </source>
</evidence>
<keyword evidence="4 11" id="KW-0812">Transmembrane</keyword>
<feature type="domain" description="Inward rectifier potassium channel C-terminal" evidence="13">
    <location>
        <begin position="150"/>
        <end position="300"/>
    </location>
</feature>
<feature type="domain" description="Potassium channel" evidence="12">
    <location>
        <begin position="64"/>
        <end position="139"/>
    </location>
</feature>
<sequence>MPTLDPGIGEKFSRRTKRAINHDGSFNVRRRGGPHRHDPYQWLTRMNWWPFIGLVVVFFSVLNVVFAFVYLALGLESLPGVMAPRGWWQDFLSALFFSIQTFTSVGYGHVYPATNGSGFVSSMEALVGVLTFALATGLLYGRFSRPTARIHFSRTAIISRRANGLPCLQFRIANQRSNILIDLQARVLLKTVHPVTTDQTYAFLPLERDSLSFFPLSWTLVHDITPESPLYELQAEDYERLDVEIIIQLKGYDDTFAQDVHARNSYTHDEIEWHRRFLRAYEVDDDGIAVVDLDLLHETLPLNEE</sequence>
<keyword evidence="3" id="KW-0633">Potassium transport</keyword>
<keyword evidence="6" id="KW-0630">Potassium</keyword>
<evidence type="ECO:0000313" key="15">
    <source>
        <dbReference type="Proteomes" id="UP000618931"/>
    </source>
</evidence>
<feature type="transmembrane region" description="Helical" evidence="11">
    <location>
        <begin position="48"/>
        <end position="75"/>
    </location>
</feature>
<evidence type="ECO:0000256" key="5">
    <source>
        <dbReference type="ARBA" id="ARBA00022882"/>
    </source>
</evidence>
<evidence type="ECO:0000259" key="13">
    <source>
        <dbReference type="Pfam" id="PF17655"/>
    </source>
</evidence>
<comment type="subcellular location">
    <subcellularLocation>
        <location evidence="1">Membrane</location>
        <topology evidence="1">Multi-pass membrane protein</topology>
    </subcellularLocation>
</comment>
<dbReference type="Proteomes" id="UP000618931">
    <property type="component" value="Unassembled WGS sequence"/>
</dbReference>
<dbReference type="Gene3D" id="1.10.287.70">
    <property type="match status" value="1"/>
</dbReference>
<feature type="transmembrane region" description="Helical" evidence="11">
    <location>
        <begin position="119"/>
        <end position="140"/>
    </location>
</feature>
<evidence type="ECO:0000256" key="10">
    <source>
        <dbReference type="ARBA" id="ARBA00023303"/>
    </source>
</evidence>
<evidence type="ECO:0008006" key="16">
    <source>
        <dbReference type="Google" id="ProtNLM"/>
    </source>
</evidence>
<dbReference type="PANTHER" id="PTHR11767:SF102">
    <property type="entry name" value="INWARDLY RECTIFYING POTASSIUM CHANNEL 1, ISOFORM F"/>
    <property type="match status" value="1"/>
</dbReference>
<keyword evidence="15" id="KW-1185">Reference proteome</keyword>
<dbReference type="Pfam" id="PF07885">
    <property type="entry name" value="Ion_trans_2"/>
    <property type="match status" value="1"/>
</dbReference>
<keyword evidence="8" id="KW-0406">Ion transport</keyword>
<evidence type="ECO:0000256" key="6">
    <source>
        <dbReference type="ARBA" id="ARBA00022958"/>
    </source>
</evidence>
<accession>A0ABS0IA56</accession>